<dbReference type="AlphaFoldDB" id="A0A846TVK5"/>
<feature type="non-terminal residue" evidence="8">
    <location>
        <position position="203"/>
    </location>
</feature>
<evidence type="ECO:0000256" key="5">
    <source>
        <dbReference type="SAM" id="Phobius"/>
    </source>
</evidence>
<dbReference type="GO" id="GO:0140359">
    <property type="term" value="F:ABC-type transporter activity"/>
    <property type="evidence" value="ECO:0007669"/>
    <property type="project" value="InterPro"/>
</dbReference>
<feature type="transmembrane region" description="Helical" evidence="5">
    <location>
        <begin position="144"/>
        <end position="166"/>
    </location>
</feature>
<gene>
    <name evidence="8" type="ORF">GTW58_13540</name>
</gene>
<dbReference type="GO" id="GO:0016020">
    <property type="term" value="C:membrane"/>
    <property type="evidence" value="ECO:0007669"/>
    <property type="project" value="UniProtKB-SubCell"/>
</dbReference>
<dbReference type="EMBL" id="JAAVUN010000163">
    <property type="protein sequence ID" value="NKE10919.1"/>
    <property type="molecule type" value="Genomic_DNA"/>
</dbReference>
<keyword evidence="3 5" id="KW-1133">Transmembrane helix</keyword>
<comment type="subcellular location">
    <subcellularLocation>
        <location evidence="1">Membrane</location>
        <topology evidence="1">Multi-pass membrane protein</topology>
    </subcellularLocation>
</comment>
<evidence type="ECO:0000313" key="9">
    <source>
        <dbReference type="Proteomes" id="UP000521379"/>
    </source>
</evidence>
<dbReference type="InterPro" id="IPR013525">
    <property type="entry name" value="ABC2_TM"/>
</dbReference>
<dbReference type="Proteomes" id="UP000521379">
    <property type="component" value="Unassembled WGS sequence"/>
</dbReference>
<sequence>ISTLSTMVIIAAMIAFNAFMADRATEHDLATSGPLAAEAVEQADAAMGDKTTVTGREVQPVEAEDLVRDEEVDAALIHDGDSWSLVADTEIDSDLETAIEQAVSQVTVADNAEDHGTTVEQLNKGSALETTFLSVGEDRGLATYLLRFAFAFLFYMAALIFGMAIANSVLEEKQNRVVEILATAIPLRELLYGKVLGNCLGAF</sequence>
<dbReference type="RefSeq" id="WP_168023607.1">
    <property type="nucleotide sequence ID" value="NZ_JAAVUN010000163.1"/>
</dbReference>
<organism evidence="8 9">
    <name type="scientific">Kocuria subflava</name>
    <dbReference type="NCBI Taxonomy" id="1736139"/>
    <lineage>
        <taxon>Bacteria</taxon>
        <taxon>Bacillati</taxon>
        <taxon>Actinomycetota</taxon>
        <taxon>Actinomycetes</taxon>
        <taxon>Micrococcales</taxon>
        <taxon>Micrococcaceae</taxon>
        <taxon>Kocuria</taxon>
    </lineage>
</organism>
<evidence type="ECO:0000256" key="2">
    <source>
        <dbReference type="ARBA" id="ARBA00022692"/>
    </source>
</evidence>
<dbReference type="Pfam" id="PF12698">
    <property type="entry name" value="ABC2_membrane_3"/>
    <property type="match status" value="1"/>
</dbReference>
<proteinExistence type="predicted"/>
<evidence type="ECO:0000256" key="3">
    <source>
        <dbReference type="ARBA" id="ARBA00022989"/>
    </source>
</evidence>
<protein>
    <submittedName>
        <fullName evidence="8">ABC transporter permease</fullName>
    </submittedName>
</protein>
<feature type="non-terminal residue" evidence="8">
    <location>
        <position position="1"/>
    </location>
</feature>
<comment type="caution">
    <text evidence="8">The sequence shown here is derived from an EMBL/GenBank/DDBJ whole genome shotgun (WGS) entry which is preliminary data.</text>
</comment>
<evidence type="ECO:0000256" key="6">
    <source>
        <dbReference type="SAM" id="SignalP"/>
    </source>
</evidence>
<name>A0A846TVK5_9MICC</name>
<feature type="signal peptide" evidence="6">
    <location>
        <begin position="1"/>
        <end position="20"/>
    </location>
</feature>
<keyword evidence="6" id="KW-0732">Signal</keyword>
<keyword evidence="9" id="KW-1185">Reference proteome</keyword>
<evidence type="ECO:0000313" key="8">
    <source>
        <dbReference type="EMBL" id="NKE10919.1"/>
    </source>
</evidence>
<evidence type="ECO:0000256" key="4">
    <source>
        <dbReference type="ARBA" id="ARBA00023136"/>
    </source>
</evidence>
<keyword evidence="4 5" id="KW-0472">Membrane</keyword>
<evidence type="ECO:0000259" key="7">
    <source>
        <dbReference type="Pfam" id="PF12698"/>
    </source>
</evidence>
<feature type="domain" description="ABC-2 type transporter transmembrane" evidence="7">
    <location>
        <begin position="3"/>
        <end position="200"/>
    </location>
</feature>
<reference evidence="8 9" key="1">
    <citation type="submission" date="2020-02" db="EMBL/GenBank/DDBJ databases">
        <authorList>
            <person name="Sun Q."/>
        </authorList>
    </citation>
    <scope>NUCLEOTIDE SEQUENCE [LARGE SCALE GENOMIC DNA]</scope>
    <source>
        <strain evidence="8 9">YIM 13062</strain>
    </source>
</reference>
<keyword evidence="2 5" id="KW-0812">Transmembrane</keyword>
<evidence type="ECO:0000256" key="1">
    <source>
        <dbReference type="ARBA" id="ARBA00004141"/>
    </source>
</evidence>
<feature type="chain" id="PRO_5039255631" evidence="6">
    <location>
        <begin position="21"/>
        <end position="203"/>
    </location>
</feature>
<accession>A0A846TVK5</accession>